<comment type="similarity">
    <text evidence="2">Belongs to the metallo-dependent hydrolases superfamily. Adenosine and AMP deaminases family.</text>
</comment>
<dbReference type="GO" id="GO:0005829">
    <property type="term" value="C:cytosol"/>
    <property type="evidence" value="ECO:0007669"/>
    <property type="project" value="TreeGrafter"/>
</dbReference>
<dbReference type="SUPFAM" id="SSF51556">
    <property type="entry name" value="Metallo-dependent hydrolases"/>
    <property type="match status" value="1"/>
</dbReference>
<dbReference type="GO" id="GO:0046103">
    <property type="term" value="P:inosine biosynthetic process"/>
    <property type="evidence" value="ECO:0007669"/>
    <property type="project" value="TreeGrafter"/>
</dbReference>
<dbReference type="Pfam" id="PF09623">
    <property type="entry name" value="Cas_NE0113"/>
    <property type="match status" value="1"/>
</dbReference>
<dbReference type="GO" id="GO:0004000">
    <property type="term" value="F:adenosine deaminase activity"/>
    <property type="evidence" value="ECO:0007669"/>
    <property type="project" value="TreeGrafter"/>
</dbReference>
<comment type="cofactor">
    <cofactor evidence="1">
        <name>Zn(2+)</name>
        <dbReference type="ChEBI" id="CHEBI:29105"/>
    </cofactor>
</comment>
<evidence type="ECO:0000256" key="3">
    <source>
        <dbReference type="ARBA" id="ARBA00012784"/>
    </source>
</evidence>
<evidence type="ECO:0000259" key="7">
    <source>
        <dbReference type="Pfam" id="PF00962"/>
    </source>
</evidence>
<feature type="domain" description="CRISPR system ring nuclease SSO2081-like" evidence="8">
    <location>
        <begin position="44"/>
        <end position="169"/>
    </location>
</feature>
<organism evidence="9 10">
    <name type="scientific">Vandammella animalimorsus</name>
    <dbReference type="NCBI Taxonomy" id="2029117"/>
    <lineage>
        <taxon>Bacteria</taxon>
        <taxon>Pseudomonadati</taxon>
        <taxon>Pseudomonadota</taxon>
        <taxon>Betaproteobacteria</taxon>
        <taxon>Burkholderiales</taxon>
        <taxon>Comamonadaceae</taxon>
        <taxon>Vandammella</taxon>
    </lineage>
</organism>
<dbReference type="AlphaFoldDB" id="A0A2A2AXZ2"/>
<dbReference type="PANTHER" id="PTHR11409:SF43">
    <property type="entry name" value="ADENOSINE DEAMINASE"/>
    <property type="match status" value="1"/>
</dbReference>
<evidence type="ECO:0000256" key="1">
    <source>
        <dbReference type="ARBA" id="ARBA00001947"/>
    </source>
</evidence>
<reference evidence="9 10" key="1">
    <citation type="submission" date="2017-08" db="EMBL/GenBank/DDBJ databases">
        <title>WGS of Clinical strains of the CDC Group NO-1 linked to zoonotic infections in humans.</title>
        <authorList>
            <person name="Bernier A.-M."/>
            <person name="Bernard K."/>
        </authorList>
    </citation>
    <scope>NUCLEOTIDE SEQUENCE [LARGE SCALE GENOMIC DNA]</scope>
    <source>
        <strain evidence="9 10">NML120219</strain>
    </source>
</reference>
<keyword evidence="6" id="KW-0862">Zinc</keyword>
<evidence type="ECO:0000256" key="2">
    <source>
        <dbReference type="ARBA" id="ARBA00006676"/>
    </source>
</evidence>
<dbReference type="InterPro" id="IPR001365">
    <property type="entry name" value="A_deaminase_dom"/>
</dbReference>
<evidence type="ECO:0000256" key="4">
    <source>
        <dbReference type="ARBA" id="ARBA00022723"/>
    </source>
</evidence>
<evidence type="ECO:0000256" key="6">
    <source>
        <dbReference type="ARBA" id="ARBA00022833"/>
    </source>
</evidence>
<dbReference type="PANTHER" id="PTHR11409">
    <property type="entry name" value="ADENOSINE DEAMINASE"/>
    <property type="match status" value="1"/>
</dbReference>
<dbReference type="RefSeq" id="WP_095552012.1">
    <property type="nucleotide sequence ID" value="NZ_NSJE01000011.1"/>
</dbReference>
<dbReference type="InterPro" id="IPR006330">
    <property type="entry name" value="Ado/ade_deaminase"/>
</dbReference>
<evidence type="ECO:0000313" key="10">
    <source>
        <dbReference type="Proteomes" id="UP000218439"/>
    </source>
</evidence>
<proteinExistence type="inferred from homology"/>
<dbReference type="InterPro" id="IPR032466">
    <property type="entry name" value="Metal_Hydrolase"/>
</dbReference>
<feature type="domain" description="Adenosine deaminase" evidence="7">
    <location>
        <begin position="419"/>
        <end position="723"/>
    </location>
</feature>
<dbReference type="GO" id="GO:0006154">
    <property type="term" value="P:adenosine catabolic process"/>
    <property type="evidence" value="ECO:0007669"/>
    <property type="project" value="TreeGrafter"/>
</dbReference>
<dbReference type="GO" id="GO:0046872">
    <property type="term" value="F:metal ion binding"/>
    <property type="evidence" value="ECO:0007669"/>
    <property type="project" value="UniProtKB-KW"/>
</dbReference>
<name>A0A2A2AXZ2_9BURK</name>
<dbReference type="GO" id="GO:0043103">
    <property type="term" value="P:hypoxanthine salvage"/>
    <property type="evidence" value="ECO:0007669"/>
    <property type="project" value="TreeGrafter"/>
</dbReference>
<evidence type="ECO:0000259" key="8">
    <source>
        <dbReference type="Pfam" id="PF09623"/>
    </source>
</evidence>
<accession>A0A2A2AXZ2</accession>
<evidence type="ECO:0000313" key="9">
    <source>
        <dbReference type="EMBL" id="PAT42643.1"/>
    </source>
</evidence>
<dbReference type="Pfam" id="PF00962">
    <property type="entry name" value="A_deaminase"/>
    <property type="match status" value="1"/>
</dbReference>
<keyword evidence="4" id="KW-0479">Metal-binding</keyword>
<comment type="caution">
    <text evidence="9">The sequence shown here is derived from an EMBL/GenBank/DDBJ whole genome shotgun (WGS) entry which is preliminary data.</text>
</comment>
<sequence>MSTNNSAPCILLCTLGASWAVIPEIYGWLAPEVLDLYRHHPQRATLDQLRQRHGLRAPTEIWICTTEGQQTQQSLAQLHQWHQTLSQPVPLRIWTAAGTDQLATQSECAHIRELTLRAALLASEQACGGQLLLSLAGGRKTMSADLQTAGSLFGAHALLHVVGPDPLPSALLGRSAQEKANQPALFSRPLPADLAQAVMPLVAGSGQRSELLDLDFNGRTILSGHPAFHLPRPSCQAQHTLAWPLPAEGDTLFQELHQRQQQSHALLGNFLAHVAATEHHENWRSLYRLPPAHIQALRQTRLAPEHLQWLQSLPKADLHRHLGGCLNLAAQKTVAQAIWDACSQAERSASLRHIQPLLEAPAWGWQWPESLRRSATAGNTPASPQERARHCAALLLHASPEQLQQHLFDDTEPRLALKRQHPHGFAAYERPGELTGSAVLGHPAALQPYAQAIVAQARQEELHYLELRGSPHKYRPDAPEQFLQALRQALQQAGAQTAFDAAAQPHDRTAPRIGFIWILDRRQPDTHARSVQQACQALQHLEGFLLGLDLAGDEGTHHPERLAESFLPAFAACLPITIHAGEGESAQNIWQAAYHLHADRIGHGLTLAEHPQLAARFRNRGICLELCPSSNREVVGFHDPAYPASKDLPTYPLREFLRQGIPLTLCTDNPGISRTSVADEYLAAARMCQDGLSQWEALALMRQAFVHAFLPSAERERLLKHADQRVFHQLSVLAR</sequence>
<dbReference type="EMBL" id="NSJE01000011">
    <property type="protein sequence ID" value="PAT42643.1"/>
    <property type="molecule type" value="Genomic_DNA"/>
</dbReference>
<gene>
    <name evidence="9" type="ORF">CK621_08170</name>
</gene>
<keyword evidence="5" id="KW-0378">Hydrolase</keyword>
<dbReference type="EC" id="3.5.4.4" evidence="3"/>
<protein>
    <recommendedName>
        <fullName evidence="3">adenosine deaminase</fullName>
        <ecNumber evidence="3">3.5.4.4</ecNumber>
    </recommendedName>
</protein>
<dbReference type="InterPro" id="IPR019092">
    <property type="entry name" value="SSO2081-like_dom"/>
</dbReference>
<dbReference type="Gene3D" id="3.20.20.140">
    <property type="entry name" value="Metal-dependent hydrolases"/>
    <property type="match status" value="1"/>
</dbReference>
<dbReference type="Proteomes" id="UP000218439">
    <property type="component" value="Unassembled WGS sequence"/>
</dbReference>
<evidence type="ECO:0000256" key="5">
    <source>
        <dbReference type="ARBA" id="ARBA00022801"/>
    </source>
</evidence>